<protein>
    <submittedName>
        <fullName evidence="2">Uncharacterized protein</fullName>
    </submittedName>
</protein>
<feature type="region of interest" description="Disordered" evidence="1">
    <location>
        <begin position="39"/>
        <end position="61"/>
    </location>
</feature>
<feature type="region of interest" description="Disordered" evidence="1">
    <location>
        <begin position="70"/>
        <end position="89"/>
    </location>
</feature>
<evidence type="ECO:0000313" key="2">
    <source>
        <dbReference type="EMBL" id="KAG5205070.1"/>
    </source>
</evidence>
<organism evidence="2 3">
    <name type="scientific">Ovis aries</name>
    <name type="common">Sheep</name>
    <dbReference type="NCBI Taxonomy" id="9940"/>
    <lineage>
        <taxon>Eukaryota</taxon>
        <taxon>Metazoa</taxon>
        <taxon>Chordata</taxon>
        <taxon>Craniata</taxon>
        <taxon>Vertebrata</taxon>
        <taxon>Euteleostomi</taxon>
        <taxon>Mammalia</taxon>
        <taxon>Eutheria</taxon>
        <taxon>Laurasiatheria</taxon>
        <taxon>Artiodactyla</taxon>
        <taxon>Ruminantia</taxon>
        <taxon>Pecora</taxon>
        <taxon>Bovidae</taxon>
        <taxon>Caprinae</taxon>
        <taxon>Ovis</taxon>
    </lineage>
</organism>
<dbReference type="EMBL" id="JAEMGP010000009">
    <property type="protein sequence ID" value="KAG5205070.1"/>
    <property type="molecule type" value="Genomic_DNA"/>
</dbReference>
<feature type="region of interest" description="Disordered" evidence="1">
    <location>
        <begin position="1"/>
        <end position="25"/>
    </location>
</feature>
<gene>
    <name evidence="2" type="ORF">JEQ12_019515</name>
</gene>
<feature type="compositionally biased region" description="Gly residues" evidence="1">
    <location>
        <begin position="1"/>
        <end position="11"/>
    </location>
</feature>
<comment type="caution">
    <text evidence="2">The sequence shown here is derived from an EMBL/GenBank/DDBJ whole genome shotgun (WGS) entry which is preliminary data.</text>
</comment>
<sequence>MNAGHYGGLREGLGTSLVGSRSPSVPRFQRFPVGSVLKTPLSSAGDTGLIPDSGRSHMPQSNYAYAPQLPSLSSSTGVPPKRNCCSEKPAHRSWTVAHLAATGEKSTQRWRTGANKKTN</sequence>
<accession>A0A835ZYL0</accession>
<dbReference type="Proteomes" id="UP000664991">
    <property type="component" value="Unassembled WGS sequence"/>
</dbReference>
<dbReference type="AlphaFoldDB" id="A0A835ZYL0"/>
<feature type="region of interest" description="Disordered" evidence="1">
    <location>
        <begin position="100"/>
        <end position="119"/>
    </location>
</feature>
<evidence type="ECO:0000256" key="1">
    <source>
        <dbReference type="SAM" id="MobiDB-lite"/>
    </source>
</evidence>
<evidence type="ECO:0000313" key="3">
    <source>
        <dbReference type="Proteomes" id="UP000664991"/>
    </source>
</evidence>
<reference evidence="2 3" key="1">
    <citation type="submission" date="2020-12" db="EMBL/GenBank/DDBJ databases">
        <title>De novo assembly of Tibetan sheep genome.</title>
        <authorList>
            <person name="Li X."/>
        </authorList>
    </citation>
    <scope>NUCLEOTIDE SEQUENCE [LARGE SCALE GENOMIC DNA]</scope>
    <source>
        <tissue evidence="2">Heart</tissue>
    </source>
</reference>
<proteinExistence type="predicted"/>
<name>A0A835ZYL0_SHEEP</name>